<dbReference type="Proteomes" id="UP000245207">
    <property type="component" value="Unassembled WGS sequence"/>
</dbReference>
<dbReference type="STRING" id="35608.A0A2U1PK24"/>
<feature type="domain" description="Transposase-associated" evidence="2">
    <location>
        <begin position="153"/>
        <end position="229"/>
    </location>
</feature>
<evidence type="ECO:0000256" key="1">
    <source>
        <dbReference type="SAM" id="MobiDB-lite"/>
    </source>
</evidence>
<keyword evidence="3" id="KW-0378">Hydrolase</keyword>
<dbReference type="SUPFAM" id="SSF54001">
    <property type="entry name" value="Cysteine proteinases"/>
    <property type="match status" value="1"/>
</dbReference>
<dbReference type="Pfam" id="PF13963">
    <property type="entry name" value="Transpos_assoc"/>
    <property type="match status" value="1"/>
</dbReference>
<evidence type="ECO:0000259" key="2">
    <source>
        <dbReference type="Pfam" id="PF13963"/>
    </source>
</evidence>
<name>A0A2U1PK24_ARTAN</name>
<dbReference type="PANTHER" id="PTHR33018:SF37">
    <property type="entry name" value="TRANSPOSASE TNP1_EN_SPM-LIKE DOMAIN-CONTAINING PROTEIN"/>
    <property type="match status" value="1"/>
</dbReference>
<gene>
    <name evidence="3" type="ORF">CTI12_AA139430</name>
</gene>
<dbReference type="EMBL" id="PKPP01001053">
    <property type="protein sequence ID" value="PWA86111.1"/>
    <property type="molecule type" value="Genomic_DNA"/>
</dbReference>
<proteinExistence type="predicted"/>
<dbReference type="InterPro" id="IPR038765">
    <property type="entry name" value="Papain-like_cys_pep_sf"/>
</dbReference>
<dbReference type="PANTHER" id="PTHR33018">
    <property type="entry name" value="OS10G0338966 PROTEIN-RELATED"/>
    <property type="match status" value="1"/>
</dbReference>
<dbReference type="GO" id="GO:0008233">
    <property type="term" value="F:peptidase activity"/>
    <property type="evidence" value="ECO:0007669"/>
    <property type="project" value="UniProtKB-KW"/>
</dbReference>
<evidence type="ECO:0000313" key="4">
    <source>
        <dbReference type="Proteomes" id="UP000245207"/>
    </source>
</evidence>
<keyword evidence="3" id="KW-0645">Protease</keyword>
<keyword evidence="4" id="KW-1185">Reference proteome</keyword>
<feature type="region of interest" description="Disordered" evidence="1">
    <location>
        <begin position="1"/>
        <end position="27"/>
    </location>
</feature>
<reference evidence="3 4" key="1">
    <citation type="journal article" date="2018" name="Mol. Plant">
        <title>The genome of Artemisia annua provides insight into the evolution of Asteraceae family and artemisinin biosynthesis.</title>
        <authorList>
            <person name="Shen Q."/>
            <person name="Zhang L."/>
            <person name="Liao Z."/>
            <person name="Wang S."/>
            <person name="Yan T."/>
            <person name="Shi P."/>
            <person name="Liu M."/>
            <person name="Fu X."/>
            <person name="Pan Q."/>
            <person name="Wang Y."/>
            <person name="Lv Z."/>
            <person name="Lu X."/>
            <person name="Zhang F."/>
            <person name="Jiang W."/>
            <person name="Ma Y."/>
            <person name="Chen M."/>
            <person name="Hao X."/>
            <person name="Li L."/>
            <person name="Tang Y."/>
            <person name="Lv G."/>
            <person name="Zhou Y."/>
            <person name="Sun X."/>
            <person name="Brodelius P.E."/>
            <person name="Rose J.K.C."/>
            <person name="Tang K."/>
        </authorList>
    </citation>
    <scope>NUCLEOTIDE SEQUENCE [LARGE SCALE GENOMIC DNA]</scope>
    <source>
        <strain evidence="4">cv. Huhao1</strain>
        <tissue evidence="3">Leaf</tissue>
    </source>
</reference>
<dbReference type="GO" id="GO:0006508">
    <property type="term" value="P:proteolysis"/>
    <property type="evidence" value="ECO:0007669"/>
    <property type="project" value="UniProtKB-KW"/>
</dbReference>
<protein>
    <submittedName>
        <fullName evidence="3">Ulp1 protease family, C-terminal catalytic domain-containing protein</fullName>
    </submittedName>
</protein>
<dbReference type="AlphaFoldDB" id="A0A2U1PK24"/>
<comment type="caution">
    <text evidence="3">The sequence shown here is derived from an EMBL/GenBank/DDBJ whole genome shotgun (WGS) entry which is preliminary data.</text>
</comment>
<dbReference type="OrthoDB" id="1729146at2759"/>
<dbReference type="Gene3D" id="3.40.395.10">
    <property type="entry name" value="Adenoviral Proteinase, Chain A"/>
    <property type="match status" value="1"/>
</dbReference>
<accession>A0A2U1PK24</accession>
<dbReference type="InterPro" id="IPR029480">
    <property type="entry name" value="Transpos_assoc"/>
</dbReference>
<sequence length="448" mass="51417">MSAELTIDLGDEESGSDDGLPFPHPDDNLHLHRLPAVGNSVAASATDAASELARGAAVYMVCRNKERGEAALLKIQPPTGNQNVHLELSKCCNEAFVICGILVIGRMLQQEKWQVSRHELSRIELTPPFMEVNILLSTWKRFQAHLLSLMDRRKWMYNIERATPEYINGLSEFIKTAEDHQAKTGKARISCPCKKCANFIFHDDIDKIREHLFQQGFTDNYTWWKEHGEPPRDCNDVVSESNVNNNDDICGSSNQNINDMLHDAEHNDELDMEKLQQMSLYLLKAASSNQNNKTGFLNPEVITADTRMDTDTEVVIYLTEALNCGYDFFVAPYLQSGHHDLLIICPKHGKGFILDSYKWKEKRTKKDYYLVKHVERVVGQLSWDFPAVNKQEETWECGFYVMKWVLDFALKYQHDDFPNTLPWGDERSLSMGEIDFVVNAWFSLWRDG</sequence>
<organism evidence="3 4">
    <name type="scientific">Artemisia annua</name>
    <name type="common">Sweet wormwood</name>
    <dbReference type="NCBI Taxonomy" id="35608"/>
    <lineage>
        <taxon>Eukaryota</taxon>
        <taxon>Viridiplantae</taxon>
        <taxon>Streptophyta</taxon>
        <taxon>Embryophyta</taxon>
        <taxon>Tracheophyta</taxon>
        <taxon>Spermatophyta</taxon>
        <taxon>Magnoliopsida</taxon>
        <taxon>eudicotyledons</taxon>
        <taxon>Gunneridae</taxon>
        <taxon>Pentapetalae</taxon>
        <taxon>asterids</taxon>
        <taxon>campanulids</taxon>
        <taxon>Asterales</taxon>
        <taxon>Asteraceae</taxon>
        <taxon>Asteroideae</taxon>
        <taxon>Anthemideae</taxon>
        <taxon>Artemisiinae</taxon>
        <taxon>Artemisia</taxon>
    </lineage>
</organism>
<evidence type="ECO:0000313" key="3">
    <source>
        <dbReference type="EMBL" id="PWA86111.1"/>
    </source>
</evidence>